<dbReference type="STRING" id="1344418.A0A1D2VQM7"/>
<protein>
    <submittedName>
        <fullName evidence="2">DnaJ-domain-containing protein</fullName>
    </submittedName>
</protein>
<proteinExistence type="predicted"/>
<evidence type="ECO:0000259" key="1">
    <source>
        <dbReference type="PROSITE" id="PS50076"/>
    </source>
</evidence>
<feature type="non-terminal residue" evidence="2">
    <location>
        <position position="173"/>
    </location>
</feature>
<dbReference type="SUPFAM" id="SSF46565">
    <property type="entry name" value="Chaperone J-domain"/>
    <property type="match status" value="1"/>
</dbReference>
<feature type="non-terminal residue" evidence="2">
    <location>
        <position position="1"/>
    </location>
</feature>
<dbReference type="InterPro" id="IPR036869">
    <property type="entry name" value="J_dom_sf"/>
</dbReference>
<evidence type="ECO:0000313" key="3">
    <source>
        <dbReference type="Proteomes" id="UP000095038"/>
    </source>
</evidence>
<dbReference type="PANTHER" id="PTHR44825">
    <property type="match status" value="1"/>
</dbReference>
<dbReference type="InParanoid" id="A0A1D2VQM7"/>
<name>A0A1D2VQM7_9ASCO</name>
<feature type="domain" description="J" evidence="1">
    <location>
        <begin position="6"/>
        <end position="81"/>
    </location>
</feature>
<dbReference type="EMBL" id="KV454475">
    <property type="protein sequence ID" value="ODV63911.1"/>
    <property type="molecule type" value="Genomic_DNA"/>
</dbReference>
<keyword evidence="3" id="KW-1185">Reference proteome</keyword>
<dbReference type="Proteomes" id="UP000095038">
    <property type="component" value="Unassembled WGS sequence"/>
</dbReference>
<dbReference type="PANTHER" id="PTHR44825:SF1">
    <property type="entry name" value="DNAJ HOMOLOG SUBFAMILY C MEMBER 4"/>
    <property type="match status" value="1"/>
</dbReference>
<evidence type="ECO:0000313" key="2">
    <source>
        <dbReference type="EMBL" id="ODV63911.1"/>
    </source>
</evidence>
<dbReference type="RefSeq" id="XP_020050218.1">
    <property type="nucleotide sequence ID" value="XM_020189834.1"/>
</dbReference>
<dbReference type="SMART" id="SM00271">
    <property type="entry name" value="DnaJ"/>
    <property type="match status" value="1"/>
</dbReference>
<dbReference type="PROSITE" id="PS00636">
    <property type="entry name" value="DNAJ_1"/>
    <property type="match status" value="1"/>
</dbReference>
<dbReference type="InterPro" id="IPR018253">
    <property type="entry name" value="DnaJ_domain_CS"/>
</dbReference>
<dbReference type="OrthoDB" id="10250354at2759"/>
<dbReference type="InterPro" id="IPR001623">
    <property type="entry name" value="DnaJ_domain"/>
</dbReference>
<dbReference type="InterPro" id="IPR052763">
    <property type="entry name" value="DnaJ_C4"/>
</dbReference>
<accession>A0A1D2VQM7</accession>
<dbReference type="Pfam" id="PF00226">
    <property type="entry name" value="DnaJ"/>
    <property type="match status" value="1"/>
</dbReference>
<dbReference type="CDD" id="cd06257">
    <property type="entry name" value="DnaJ"/>
    <property type="match status" value="1"/>
</dbReference>
<reference evidence="3" key="1">
    <citation type="submission" date="2016-05" db="EMBL/GenBank/DDBJ databases">
        <title>Comparative genomics of biotechnologically important yeasts.</title>
        <authorList>
            <consortium name="DOE Joint Genome Institute"/>
            <person name="Riley R."/>
            <person name="Haridas S."/>
            <person name="Wolfe K.H."/>
            <person name="Lopes M.R."/>
            <person name="Hittinger C.T."/>
            <person name="Goker M."/>
            <person name="Salamov A."/>
            <person name="Wisecaver J."/>
            <person name="Long T.M."/>
            <person name="Aerts A.L."/>
            <person name="Barry K."/>
            <person name="Choi C."/>
            <person name="Clum A."/>
            <person name="Coughlan A.Y."/>
            <person name="Deshpande S."/>
            <person name="Douglass A.P."/>
            <person name="Hanson S.J."/>
            <person name="Klenk H.-P."/>
            <person name="Labutti K."/>
            <person name="Lapidus A."/>
            <person name="Lindquist E."/>
            <person name="Lipzen A."/>
            <person name="Meier-Kolthoff J.P."/>
            <person name="Ohm R.A."/>
            <person name="Otillar R.P."/>
            <person name="Pangilinan J."/>
            <person name="Peng Y."/>
            <person name="Rokas A."/>
            <person name="Rosa C.A."/>
            <person name="Scheuner C."/>
            <person name="Sibirny A.A."/>
            <person name="Slot J.C."/>
            <person name="Stielow J.B."/>
            <person name="Sun H."/>
            <person name="Kurtzman C.P."/>
            <person name="Blackwell M."/>
            <person name="Grigoriev I.V."/>
            <person name="Jeffries T.W."/>
        </authorList>
    </citation>
    <scope>NUCLEOTIDE SEQUENCE [LARGE SCALE GENOMIC DNA]</scope>
    <source>
        <strain evidence="3">DSM 1968</strain>
    </source>
</reference>
<dbReference type="AlphaFoldDB" id="A0A1D2VQM7"/>
<organism evidence="2 3">
    <name type="scientific">Ascoidea rubescens DSM 1968</name>
    <dbReference type="NCBI Taxonomy" id="1344418"/>
    <lineage>
        <taxon>Eukaryota</taxon>
        <taxon>Fungi</taxon>
        <taxon>Dikarya</taxon>
        <taxon>Ascomycota</taxon>
        <taxon>Saccharomycotina</taxon>
        <taxon>Saccharomycetes</taxon>
        <taxon>Ascoideaceae</taxon>
        <taxon>Ascoidea</taxon>
    </lineage>
</organism>
<dbReference type="GeneID" id="30963470"/>
<dbReference type="Gene3D" id="1.10.287.110">
    <property type="entry name" value="DnaJ domain"/>
    <property type="match status" value="1"/>
</dbReference>
<gene>
    <name evidence="2" type="ORF">ASCRUDRAFT_24178</name>
</gene>
<dbReference type="PROSITE" id="PS50076">
    <property type="entry name" value="DNAJ_2"/>
    <property type="match status" value="1"/>
</dbReference>
<sequence length="173" mass="20153">SDKNLTHYQILGIPKSSTKLQIKKKFKTLSKTYHPDIINNNPNLNLSEDQKTLNNDNFIKLVNSYEVLSDDSSKLTYDLSLNNFTTSTGRSDYDIQKNKYYSNAKNYSMKNRSYPSGTYNFKKTNYSNHSQNSSHFTGKPNSGSNYDVPHFDYDKHLKTHLKFEQRLMNKKIN</sequence>
<dbReference type="PRINTS" id="PR00625">
    <property type="entry name" value="JDOMAIN"/>
</dbReference>